<comment type="caution">
    <text evidence="2">The sequence shown here is derived from an EMBL/GenBank/DDBJ whole genome shotgun (WGS) entry which is preliminary data.</text>
</comment>
<dbReference type="EMBL" id="WTYW01000001">
    <property type="protein sequence ID" value="MXO85471.1"/>
    <property type="molecule type" value="Genomic_DNA"/>
</dbReference>
<dbReference type="InterPro" id="IPR016181">
    <property type="entry name" value="Acyl_CoA_acyltransferase"/>
</dbReference>
<accession>A0A844ZA71</accession>
<feature type="domain" description="N-acetyltransferase" evidence="1">
    <location>
        <begin position="1"/>
        <end position="156"/>
    </location>
</feature>
<name>A0A844ZA71_9SPHN</name>
<dbReference type="GO" id="GO:0016747">
    <property type="term" value="F:acyltransferase activity, transferring groups other than amino-acyl groups"/>
    <property type="evidence" value="ECO:0007669"/>
    <property type="project" value="InterPro"/>
</dbReference>
<evidence type="ECO:0000259" key="1">
    <source>
        <dbReference type="PROSITE" id="PS51186"/>
    </source>
</evidence>
<evidence type="ECO:0000313" key="2">
    <source>
        <dbReference type="EMBL" id="MXO85471.1"/>
    </source>
</evidence>
<dbReference type="PROSITE" id="PS51186">
    <property type="entry name" value="GNAT"/>
    <property type="match status" value="1"/>
</dbReference>
<dbReference type="OrthoDB" id="8453373at2"/>
<dbReference type="AlphaFoldDB" id="A0A844ZA71"/>
<dbReference type="SUPFAM" id="SSF55729">
    <property type="entry name" value="Acyl-CoA N-acyltransferases (Nat)"/>
    <property type="match status" value="1"/>
</dbReference>
<dbReference type="Pfam" id="PF00583">
    <property type="entry name" value="Acetyltransf_1"/>
    <property type="match status" value="1"/>
</dbReference>
<protein>
    <submittedName>
        <fullName evidence="2">GNAT family N-acetyltransferase</fullName>
    </submittedName>
</protein>
<gene>
    <name evidence="2" type="ORF">GRI38_05450</name>
</gene>
<dbReference type="CDD" id="cd04301">
    <property type="entry name" value="NAT_SF"/>
    <property type="match status" value="1"/>
</dbReference>
<keyword evidence="3" id="KW-1185">Reference proteome</keyword>
<evidence type="ECO:0000313" key="3">
    <source>
        <dbReference type="Proteomes" id="UP000433104"/>
    </source>
</evidence>
<dbReference type="InterPro" id="IPR000182">
    <property type="entry name" value="GNAT_dom"/>
</dbReference>
<dbReference type="RefSeq" id="WP_160681874.1">
    <property type="nucleotide sequence ID" value="NZ_WTYW01000001.1"/>
</dbReference>
<keyword evidence="2" id="KW-0808">Transferase</keyword>
<proteinExistence type="predicted"/>
<sequence>MDCRLVRYGERENLSELHPELFEKRPDLCDPAFPANPVPYDDDFPYLFYFVEDGEILGARRAMPDVVRRGDEVRDFAWCFDTIVNPAHHGRGIGTKLVAVQVEEFGRREQLSGAAFSAPAMMRIYEKLDYEVLGFTPKYALIRNVGPFLHRKVSLPFVTGASAFLANVALALRTGLKGGRAASQANCREVDAEEFRALASDIERDQTRWHWDKEADWATSRLQSVDTMHAVRNAENRLLGVFVLREREPDAEDGPVPVRRLTMMHYVVADRSEAREALVAALADLLYERRADVADIVVSDPALIDALERAGFIKRGPGMTFVFKQVEGAELSHASSLSHWHLTHFCSDGYSFA</sequence>
<dbReference type="Gene3D" id="3.40.630.30">
    <property type="match status" value="1"/>
</dbReference>
<organism evidence="2 3">
    <name type="scientific">Parapontixanthobacter aurantiacus</name>
    <dbReference type="NCBI Taxonomy" id="1463599"/>
    <lineage>
        <taxon>Bacteria</taxon>
        <taxon>Pseudomonadati</taxon>
        <taxon>Pseudomonadota</taxon>
        <taxon>Alphaproteobacteria</taxon>
        <taxon>Sphingomonadales</taxon>
        <taxon>Erythrobacteraceae</taxon>
        <taxon>Parapontixanthobacter</taxon>
    </lineage>
</organism>
<dbReference type="Proteomes" id="UP000433104">
    <property type="component" value="Unassembled WGS sequence"/>
</dbReference>
<reference evidence="2 3" key="1">
    <citation type="submission" date="2019-12" db="EMBL/GenBank/DDBJ databases">
        <title>Genomic-based taxomic classification of the family Erythrobacteraceae.</title>
        <authorList>
            <person name="Xu L."/>
        </authorList>
    </citation>
    <scope>NUCLEOTIDE SEQUENCE [LARGE SCALE GENOMIC DNA]</scope>
    <source>
        <strain evidence="2 3">MCCC 1A09962</strain>
    </source>
</reference>